<proteinExistence type="predicted"/>
<evidence type="ECO:0000313" key="3">
    <source>
        <dbReference type="Proteomes" id="UP001633002"/>
    </source>
</evidence>
<dbReference type="EMBL" id="JBJQOH010000004">
    <property type="protein sequence ID" value="KAL3689103.1"/>
    <property type="molecule type" value="Genomic_DNA"/>
</dbReference>
<organism evidence="2 3">
    <name type="scientific">Riccia sorocarpa</name>
    <dbReference type="NCBI Taxonomy" id="122646"/>
    <lineage>
        <taxon>Eukaryota</taxon>
        <taxon>Viridiplantae</taxon>
        <taxon>Streptophyta</taxon>
        <taxon>Embryophyta</taxon>
        <taxon>Marchantiophyta</taxon>
        <taxon>Marchantiopsida</taxon>
        <taxon>Marchantiidae</taxon>
        <taxon>Marchantiales</taxon>
        <taxon>Ricciaceae</taxon>
        <taxon>Riccia</taxon>
    </lineage>
</organism>
<comment type="caution">
    <text evidence="2">The sequence shown here is derived from an EMBL/GenBank/DDBJ whole genome shotgun (WGS) entry which is preliminary data.</text>
</comment>
<dbReference type="PANTHER" id="PTHR22891">
    <property type="entry name" value="EUKARYOTIC TRANSLATION INITIATION FACTOR 2C"/>
    <property type="match status" value="1"/>
</dbReference>
<dbReference type="InterPro" id="IPR032474">
    <property type="entry name" value="Argonaute_N"/>
</dbReference>
<protein>
    <recommendedName>
        <fullName evidence="1">Protein argonaute N-terminal domain-containing protein</fullName>
    </recommendedName>
</protein>
<gene>
    <name evidence="2" type="ORF">R1sor_015412</name>
</gene>
<evidence type="ECO:0000259" key="1">
    <source>
        <dbReference type="Pfam" id="PF16486"/>
    </source>
</evidence>
<accession>A0ABD3HC57</accession>
<feature type="domain" description="Protein argonaute N-terminal" evidence="1">
    <location>
        <begin position="12"/>
        <end position="99"/>
    </location>
</feature>
<dbReference type="Proteomes" id="UP001633002">
    <property type="component" value="Unassembled WGS sequence"/>
</dbReference>
<dbReference type="AlphaFoldDB" id="A0ABD3HC57"/>
<name>A0ABD3HC57_9MARC</name>
<sequence>MKSNGFGSKGAKCDLKLNDFKVKFRPREEVYHYSVSIEPATKRPICRKVLMKLYEIYGQQTLMGKKFAYDGEKSLFTVGPLQFSSKDFQVLLDDDPERDSPVNILPDILL</sequence>
<dbReference type="Pfam" id="PF16486">
    <property type="entry name" value="ArgoN"/>
    <property type="match status" value="1"/>
</dbReference>
<evidence type="ECO:0000313" key="2">
    <source>
        <dbReference type="EMBL" id="KAL3689103.1"/>
    </source>
</evidence>
<reference evidence="2 3" key="1">
    <citation type="submission" date="2024-09" db="EMBL/GenBank/DDBJ databases">
        <title>Chromosome-scale assembly of Riccia sorocarpa.</title>
        <authorList>
            <person name="Paukszto L."/>
        </authorList>
    </citation>
    <scope>NUCLEOTIDE SEQUENCE [LARGE SCALE GENOMIC DNA]</scope>
    <source>
        <strain evidence="2">LP-2024</strain>
        <tissue evidence="2">Aerial parts of the thallus</tissue>
    </source>
</reference>
<keyword evidence="3" id="KW-1185">Reference proteome</keyword>